<dbReference type="PROSITE" id="PS00330">
    <property type="entry name" value="HEMOLYSIN_CALCIUM"/>
    <property type="match status" value="2"/>
</dbReference>
<protein>
    <recommendedName>
        <fullName evidence="5">Calcium-binding protein</fullName>
    </recommendedName>
</protein>
<dbReference type="InterPro" id="IPR001343">
    <property type="entry name" value="Hemolysn_Ca-bd"/>
</dbReference>
<dbReference type="InterPro" id="IPR018511">
    <property type="entry name" value="Hemolysin-typ_Ca-bd_CS"/>
</dbReference>
<comment type="subcellular location">
    <subcellularLocation>
        <location evidence="1">Secreted</location>
    </subcellularLocation>
</comment>
<dbReference type="Pfam" id="PF00353">
    <property type="entry name" value="HemolysinCabind"/>
    <property type="match status" value="4"/>
</dbReference>
<proteinExistence type="predicted"/>
<dbReference type="InterPro" id="IPR050557">
    <property type="entry name" value="RTX_toxin/Mannuronan_C5-epim"/>
</dbReference>
<evidence type="ECO:0000256" key="1">
    <source>
        <dbReference type="ARBA" id="ARBA00004613"/>
    </source>
</evidence>
<sequence length="301" mass="32629">MEGRNGSDTYVVDYGYGAFNESNNFAKDEQDDHILLGILYADLKIGIVDNDLIIISWSHREYVSVRILDFLLGKRYQHLIATTSDGITLKLEPRFPYKTVLIVDKSYSSYSVTEKYLEGGECTLDIAGGEKNDILHGGVLGNTVDGLGGSDLIYGHDGNDVLIGGPGDDRLYGGNGHDTIFGGDGGDLIDGGTGINTIVFKGDGFNQMGVFVDLRTGKGSDADADGDSYIDIQNIFGSEYNDILHGNDEDNVINGFQGKDYIHPYGSNDILTGGEGIDVYNCSDATGRKERCLDGVWNFQI</sequence>
<dbReference type="Gene3D" id="2.150.10.10">
    <property type="entry name" value="Serralysin-like metalloprotease, C-terminal"/>
    <property type="match status" value="1"/>
</dbReference>
<comment type="caution">
    <text evidence="3">The sequence shown here is derived from an EMBL/GenBank/DDBJ whole genome shotgun (WGS) entry which is preliminary data.</text>
</comment>
<accession>A0ABD3UGC1</accession>
<evidence type="ECO:0000256" key="2">
    <source>
        <dbReference type="ARBA" id="ARBA00022525"/>
    </source>
</evidence>
<dbReference type="AlphaFoldDB" id="A0ABD3UGC1"/>
<dbReference type="PANTHER" id="PTHR38340:SF1">
    <property type="entry name" value="S-LAYER PROTEIN"/>
    <property type="match status" value="1"/>
</dbReference>
<keyword evidence="2" id="KW-0964">Secreted</keyword>
<dbReference type="InterPro" id="IPR011049">
    <property type="entry name" value="Serralysin-like_metalloprot_C"/>
</dbReference>
<dbReference type="SUPFAM" id="SSF51120">
    <property type="entry name" value="beta-Roll"/>
    <property type="match status" value="2"/>
</dbReference>
<evidence type="ECO:0000313" key="3">
    <source>
        <dbReference type="EMBL" id="KAL3848450.1"/>
    </source>
</evidence>
<reference evidence="3 4" key="1">
    <citation type="submission" date="2024-11" db="EMBL/GenBank/DDBJ databases">
        <title>Chromosome-level genome assembly of the freshwater bivalve Anodonta woodiana.</title>
        <authorList>
            <person name="Chen X."/>
        </authorList>
    </citation>
    <scope>NUCLEOTIDE SEQUENCE [LARGE SCALE GENOMIC DNA]</scope>
    <source>
        <strain evidence="3">MN2024</strain>
        <tissue evidence="3">Gills</tissue>
    </source>
</reference>
<gene>
    <name evidence="3" type="ORF">ACJMK2_019307</name>
</gene>
<evidence type="ECO:0008006" key="5">
    <source>
        <dbReference type="Google" id="ProtNLM"/>
    </source>
</evidence>
<evidence type="ECO:0000313" key="4">
    <source>
        <dbReference type="Proteomes" id="UP001634394"/>
    </source>
</evidence>
<dbReference type="PRINTS" id="PR00313">
    <property type="entry name" value="CABNDNGRPT"/>
</dbReference>
<dbReference type="EMBL" id="JBJQND010000016">
    <property type="protein sequence ID" value="KAL3848450.1"/>
    <property type="molecule type" value="Genomic_DNA"/>
</dbReference>
<dbReference type="PANTHER" id="PTHR38340">
    <property type="entry name" value="S-LAYER PROTEIN"/>
    <property type="match status" value="1"/>
</dbReference>
<name>A0ABD3UGC1_SINWO</name>
<organism evidence="3 4">
    <name type="scientific">Sinanodonta woodiana</name>
    <name type="common">Chinese pond mussel</name>
    <name type="synonym">Anodonta woodiana</name>
    <dbReference type="NCBI Taxonomy" id="1069815"/>
    <lineage>
        <taxon>Eukaryota</taxon>
        <taxon>Metazoa</taxon>
        <taxon>Spiralia</taxon>
        <taxon>Lophotrochozoa</taxon>
        <taxon>Mollusca</taxon>
        <taxon>Bivalvia</taxon>
        <taxon>Autobranchia</taxon>
        <taxon>Heteroconchia</taxon>
        <taxon>Palaeoheterodonta</taxon>
        <taxon>Unionida</taxon>
        <taxon>Unionoidea</taxon>
        <taxon>Unionidae</taxon>
        <taxon>Unioninae</taxon>
        <taxon>Sinanodonta</taxon>
    </lineage>
</organism>
<dbReference type="Proteomes" id="UP001634394">
    <property type="component" value="Unassembled WGS sequence"/>
</dbReference>
<dbReference type="GO" id="GO:0005576">
    <property type="term" value="C:extracellular region"/>
    <property type="evidence" value="ECO:0007669"/>
    <property type="project" value="UniProtKB-SubCell"/>
</dbReference>
<keyword evidence="4" id="KW-1185">Reference proteome</keyword>